<dbReference type="SUPFAM" id="SSF51126">
    <property type="entry name" value="Pectin lyase-like"/>
    <property type="match status" value="1"/>
</dbReference>
<feature type="domain" description="Right handed beta helix" evidence="2">
    <location>
        <begin position="358"/>
        <end position="451"/>
    </location>
</feature>
<dbReference type="InterPro" id="IPR011050">
    <property type="entry name" value="Pectin_lyase_fold/virulence"/>
</dbReference>
<evidence type="ECO:0000259" key="2">
    <source>
        <dbReference type="Pfam" id="PF13229"/>
    </source>
</evidence>
<name>A0AAN9FVK4_9CAEN</name>
<evidence type="ECO:0000256" key="1">
    <source>
        <dbReference type="SAM" id="MobiDB-lite"/>
    </source>
</evidence>
<dbReference type="Pfam" id="PF13229">
    <property type="entry name" value="Beta_helix"/>
    <property type="match status" value="2"/>
</dbReference>
<sequence>MNSLSILIPTIKYDQPVYSHSDNKIKMECLRVEMLTGLLLVLWSVTCVWSATVHIYVSPSGSDSNDGRSSSQPVKTLHHAVTMLGGRDIQGNSVFVELMQGYHDLSSTLHIQSTSGTVVFRAYQGQEVHVTGGRRLDSGLFRPVQEDAVRQTLPQAARTKVLEFDLAAHGVTDLGNLTKFGFQISWTAPLEVFINGKALRLAEWPNNNFININKVTTRSGRWFFYDAGGRDIHWARETEPWAYGYFYYSYCDLAEPIELVNTGAHMIALKEHPQYGINVGHYDPSKRTPGGQAGFVDQGGYFRVVNMLCELDQPGEYYVDRTRQMLYLWPNTHDHTLKSSDIVYASMIDNCFEIDSQAKHVHFEDFSLEGCRHNGFELNDARNVTLKNLEIKNTGGNAVHCTGDCRSVSVLASDIHDVNGGVFLTGGNRTTLVPSQNVIRDNHIWNHARVGAEPNHAVKIGGVHATVSHNHLHHGQYTGIWWSGNDHVIEYNDVHHMCLVGTDCGALHTDLDWTWRGNVIRHNHIHDTRRLFPGASVRGIMLDDQYSSVLIEHNVFYNNGIHANIGGGRDNVIRYNVMYNSDSDAIQVDGRGLSWGNNDWLTRKLEKSPYRSALWKSRYPQLYSMLDNSPKAPVGNQIYSNVIYNRPGKREVIYTTNNMQRSDYFNVHDNYKAFHVSEFWSPDNADFRLHCEAAQWGSRTHFPQPVTVDEVGPTVLTGPHYLRAQRHAPTTHPSPTPMSCERTTKAPATSTPGVSYLPDGTAPNHLYPDIPKEGCWLITESCPSHPSSQGKHKDDLGTQNGTEEGCLARAAQQWKWCGSPGYHQVVAVYGPTGAMTFSKKGCYFATWGCGHQAPGFLRDSYAESKLNATRVEANCLSRAAGQWAWCGHSPQRPYTSVFGPTGAFRTAGAGCWVKVRSCPAHRDLEGYFFDAWGATNRDTGTEKEECFQRAGDYWAQCGSHSNAPVTAYFRPDGSSHTAP</sequence>
<dbReference type="InterPro" id="IPR006626">
    <property type="entry name" value="PbH1"/>
</dbReference>
<dbReference type="InterPro" id="IPR039448">
    <property type="entry name" value="Beta_helix"/>
</dbReference>
<proteinExistence type="predicted"/>
<feature type="domain" description="Right handed beta helix" evidence="2">
    <location>
        <begin position="462"/>
        <end position="592"/>
    </location>
</feature>
<keyword evidence="4" id="KW-1185">Reference proteome</keyword>
<evidence type="ECO:0000313" key="4">
    <source>
        <dbReference type="Proteomes" id="UP001374579"/>
    </source>
</evidence>
<accession>A0AAN9FVK4</accession>
<dbReference type="Gene3D" id="2.160.20.10">
    <property type="entry name" value="Single-stranded right-handed beta-helix, Pectin lyase-like"/>
    <property type="match status" value="2"/>
</dbReference>
<dbReference type="Proteomes" id="UP001374579">
    <property type="component" value="Unassembled WGS sequence"/>
</dbReference>
<dbReference type="AlphaFoldDB" id="A0AAN9FVK4"/>
<evidence type="ECO:0000313" key="3">
    <source>
        <dbReference type="EMBL" id="KAK7087272.1"/>
    </source>
</evidence>
<dbReference type="PANTHER" id="PTHR36453">
    <property type="entry name" value="SECRETED PROTEIN-RELATED"/>
    <property type="match status" value="1"/>
</dbReference>
<comment type="caution">
    <text evidence="3">The sequence shown here is derived from an EMBL/GenBank/DDBJ whole genome shotgun (WGS) entry which is preliminary data.</text>
</comment>
<reference evidence="3 4" key="1">
    <citation type="submission" date="2024-02" db="EMBL/GenBank/DDBJ databases">
        <title>Chromosome-scale genome assembly of the rough periwinkle Littorina saxatilis.</title>
        <authorList>
            <person name="De Jode A."/>
            <person name="Faria R."/>
            <person name="Formenti G."/>
            <person name="Sims Y."/>
            <person name="Smith T.P."/>
            <person name="Tracey A."/>
            <person name="Wood J.M.D."/>
            <person name="Zagrodzka Z.B."/>
            <person name="Johannesson K."/>
            <person name="Butlin R.K."/>
            <person name="Leder E.H."/>
        </authorList>
    </citation>
    <scope>NUCLEOTIDE SEQUENCE [LARGE SCALE GENOMIC DNA]</scope>
    <source>
        <strain evidence="3">Snail1</strain>
        <tissue evidence="3">Muscle</tissue>
    </source>
</reference>
<feature type="region of interest" description="Disordered" evidence="1">
    <location>
        <begin position="726"/>
        <end position="755"/>
    </location>
</feature>
<dbReference type="InterPro" id="IPR012334">
    <property type="entry name" value="Pectin_lyas_fold"/>
</dbReference>
<dbReference type="SMART" id="SM00710">
    <property type="entry name" value="PbH1"/>
    <property type="match status" value="7"/>
</dbReference>
<gene>
    <name evidence="3" type="ORF">V1264_021345</name>
</gene>
<dbReference type="EMBL" id="JBAMIC010004070">
    <property type="protein sequence ID" value="KAK7087272.1"/>
    <property type="molecule type" value="Genomic_DNA"/>
</dbReference>
<dbReference type="PANTHER" id="PTHR36453:SF1">
    <property type="entry name" value="RIGHT HANDED BETA HELIX DOMAIN-CONTAINING PROTEIN"/>
    <property type="match status" value="1"/>
</dbReference>
<protein>
    <recommendedName>
        <fullName evidence="2">Right handed beta helix domain-containing protein</fullName>
    </recommendedName>
</protein>
<organism evidence="3 4">
    <name type="scientific">Littorina saxatilis</name>
    <dbReference type="NCBI Taxonomy" id="31220"/>
    <lineage>
        <taxon>Eukaryota</taxon>
        <taxon>Metazoa</taxon>
        <taxon>Spiralia</taxon>
        <taxon>Lophotrochozoa</taxon>
        <taxon>Mollusca</taxon>
        <taxon>Gastropoda</taxon>
        <taxon>Caenogastropoda</taxon>
        <taxon>Littorinimorpha</taxon>
        <taxon>Littorinoidea</taxon>
        <taxon>Littorinidae</taxon>
        <taxon>Littorina</taxon>
    </lineage>
</organism>